<organism evidence="13 14">
    <name type="scientific">Candidatus Zymogenus saltonus</name>
    <dbReference type="NCBI Taxonomy" id="2844893"/>
    <lineage>
        <taxon>Bacteria</taxon>
        <taxon>Deltaproteobacteria</taxon>
        <taxon>Candidatus Zymogenia</taxon>
        <taxon>Candidatus Zymogeniales</taxon>
        <taxon>Candidatus Zymogenaceae</taxon>
        <taxon>Candidatus Zymogenus</taxon>
    </lineage>
</organism>
<evidence type="ECO:0000256" key="1">
    <source>
        <dbReference type="ARBA" id="ARBA00004383"/>
    </source>
</evidence>
<feature type="compositionally biased region" description="Basic and acidic residues" evidence="10">
    <location>
        <begin position="100"/>
        <end position="117"/>
    </location>
</feature>
<name>A0A9D8KFX3_9DELT</name>
<evidence type="ECO:0000313" key="13">
    <source>
        <dbReference type="EMBL" id="MBN1573300.1"/>
    </source>
</evidence>
<comment type="similarity">
    <text evidence="2">Belongs to the TonB family.</text>
</comment>
<dbReference type="EMBL" id="JAFGIX010000046">
    <property type="protein sequence ID" value="MBN1573300.1"/>
    <property type="molecule type" value="Genomic_DNA"/>
</dbReference>
<feature type="region of interest" description="Disordered" evidence="10">
    <location>
        <begin position="87"/>
        <end position="216"/>
    </location>
</feature>
<evidence type="ECO:0000256" key="11">
    <source>
        <dbReference type="SAM" id="Phobius"/>
    </source>
</evidence>
<dbReference type="PANTHER" id="PTHR33446">
    <property type="entry name" value="PROTEIN TONB-RELATED"/>
    <property type="match status" value="1"/>
</dbReference>
<sequence>MKLIINKGKGFRFFGKPKNPPGLSEIPPIKGRGRRRQDRRVEYFIMSSIVFHLILLFIFSLITIDLTQAKKEPLVIEFNDKEKYEFNDFPQDKETDEEVDTHRLSDKNRKFEEESVKKGSPLGGGTPKTPSKPITPSPPVNPTPPKPKAEKEPKTDVVSPKKEIAKKTGKPKKTEEDTEKKYSNDRLTATDLFPDDNTIARLNKPPGTTSPGIKEEEDVSLNTREFKYYGYFHHIKTQIEMAWDYPLEAQKNQWGGLLSVIFTVEKDGRVSRVILISSSGHEVLDDAAIDAINFASPFNPIPESIGVERLNITASFEYINSIFGVR</sequence>
<keyword evidence="9 11" id="KW-0472">Membrane</keyword>
<keyword evidence="3" id="KW-0813">Transport</keyword>
<feature type="transmembrane region" description="Helical" evidence="11">
    <location>
        <begin position="43"/>
        <end position="64"/>
    </location>
</feature>
<evidence type="ECO:0000256" key="2">
    <source>
        <dbReference type="ARBA" id="ARBA00006555"/>
    </source>
</evidence>
<dbReference type="GO" id="GO:0031992">
    <property type="term" value="F:energy transducer activity"/>
    <property type="evidence" value="ECO:0007669"/>
    <property type="project" value="TreeGrafter"/>
</dbReference>
<dbReference type="AlphaFoldDB" id="A0A9D8KFX3"/>
<evidence type="ECO:0000256" key="4">
    <source>
        <dbReference type="ARBA" id="ARBA00022475"/>
    </source>
</evidence>
<keyword evidence="7" id="KW-0653">Protein transport</keyword>
<dbReference type="PANTHER" id="PTHR33446:SF2">
    <property type="entry name" value="PROTEIN TONB"/>
    <property type="match status" value="1"/>
</dbReference>
<dbReference type="InterPro" id="IPR051045">
    <property type="entry name" value="TonB-dependent_transducer"/>
</dbReference>
<comment type="caution">
    <text evidence="13">The sequence shown here is derived from an EMBL/GenBank/DDBJ whole genome shotgun (WGS) entry which is preliminary data.</text>
</comment>
<reference evidence="13" key="1">
    <citation type="journal article" date="2021" name="Environ. Microbiol.">
        <title>Genomic characterization of three novel Desulfobacterota classes expand the metabolic and phylogenetic diversity of the phylum.</title>
        <authorList>
            <person name="Murphy C.L."/>
            <person name="Biggerstaff J."/>
            <person name="Eichhorn A."/>
            <person name="Ewing E."/>
            <person name="Shahan R."/>
            <person name="Soriano D."/>
            <person name="Stewart S."/>
            <person name="VanMol K."/>
            <person name="Walker R."/>
            <person name="Walters P."/>
            <person name="Elshahed M.S."/>
            <person name="Youssef N.H."/>
        </authorList>
    </citation>
    <scope>NUCLEOTIDE SEQUENCE</scope>
    <source>
        <strain evidence="13">Zod_Metabat.24</strain>
    </source>
</reference>
<dbReference type="GO" id="GO:0098797">
    <property type="term" value="C:plasma membrane protein complex"/>
    <property type="evidence" value="ECO:0007669"/>
    <property type="project" value="TreeGrafter"/>
</dbReference>
<evidence type="ECO:0000256" key="8">
    <source>
        <dbReference type="ARBA" id="ARBA00022989"/>
    </source>
</evidence>
<proteinExistence type="inferred from homology"/>
<keyword evidence="4" id="KW-1003">Cell membrane</keyword>
<evidence type="ECO:0000256" key="3">
    <source>
        <dbReference type="ARBA" id="ARBA00022448"/>
    </source>
</evidence>
<dbReference type="GO" id="GO:0015031">
    <property type="term" value="P:protein transport"/>
    <property type="evidence" value="ECO:0007669"/>
    <property type="project" value="UniProtKB-KW"/>
</dbReference>
<evidence type="ECO:0000256" key="10">
    <source>
        <dbReference type="SAM" id="MobiDB-lite"/>
    </source>
</evidence>
<dbReference type="Proteomes" id="UP000809273">
    <property type="component" value="Unassembled WGS sequence"/>
</dbReference>
<dbReference type="Pfam" id="PF03544">
    <property type="entry name" value="TonB_C"/>
    <property type="match status" value="1"/>
</dbReference>
<dbReference type="PROSITE" id="PS52015">
    <property type="entry name" value="TONB_CTD"/>
    <property type="match status" value="1"/>
</dbReference>
<evidence type="ECO:0000256" key="7">
    <source>
        <dbReference type="ARBA" id="ARBA00022927"/>
    </source>
</evidence>
<feature type="compositionally biased region" description="Pro residues" evidence="10">
    <location>
        <begin position="133"/>
        <end position="146"/>
    </location>
</feature>
<gene>
    <name evidence="13" type="ORF">JW984_08915</name>
</gene>
<protein>
    <submittedName>
        <fullName evidence="13">Energy transducer TonB</fullName>
    </submittedName>
</protein>
<dbReference type="GO" id="GO:0055085">
    <property type="term" value="P:transmembrane transport"/>
    <property type="evidence" value="ECO:0007669"/>
    <property type="project" value="InterPro"/>
</dbReference>
<dbReference type="NCBIfam" id="TIGR01352">
    <property type="entry name" value="tonB_Cterm"/>
    <property type="match status" value="1"/>
</dbReference>
<evidence type="ECO:0000256" key="6">
    <source>
        <dbReference type="ARBA" id="ARBA00022692"/>
    </source>
</evidence>
<comment type="subcellular location">
    <subcellularLocation>
        <location evidence="1">Cell inner membrane</location>
        <topology evidence="1">Single-pass membrane protein</topology>
        <orientation evidence="1">Periplasmic side</orientation>
    </subcellularLocation>
</comment>
<keyword evidence="6 11" id="KW-0812">Transmembrane</keyword>
<keyword evidence="8 11" id="KW-1133">Transmembrane helix</keyword>
<dbReference type="InterPro" id="IPR006260">
    <property type="entry name" value="TonB/TolA_C"/>
</dbReference>
<feature type="domain" description="TonB C-terminal" evidence="12">
    <location>
        <begin position="230"/>
        <end position="325"/>
    </location>
</feature>
<dbReference type="InterPro" id="IPR037682">
    <property type="entry name" value="TonB_C"/>
</dbReference>
<evidence type="ECO:0000259" key="12">
    <source>
        <dbReference type="PROSITE" id="PS52015"/>
    </source>
</evidence>
<evidence type="ECO:0000313" key="14">
    <source>
        <dbReference type="Proteomes" id="UP000809273"/>
    </source>
</evidence>
<keyword evidence="5" id="KW-0997">Cell inner membrane</keyword>
<reference evidence="13" key="2">
    <citation type="submission" date="2021-01" db="EMBL/GenBank/DDBJ databases">
        <authorList>
            <person name="Hahn C.R."/>
            <person name="Youssef N.H."/>
            <person name="Elshahed M."/>
        </authorList>
    </citation>
    <scope>NUCLEOTIDE SEQUENCE</scope>
    <source>
        <strain evidence="13">Zod_Metabat.24</strain>
    </source>
</reference>
<accession>A0A9D8KFX3</accession>
<dbReference type="Gene3D" id="3.30.1150.10">
    <property type="match status" value="1"/>
</dbReference>
<evidence type="ECO:0000256" key="9">
    <source>
        <dbReference type="ARBA" id="ARBA00023136"/>
    </source>
</evidence>
<feature type="compositionally biased region" description="Basic and acidic residues" evidence="10">
    <location>
        <begin position="147"/>
        <end position="184"/>
    </location>
</feature>
<dbReference type="SUPFAM" id="SSF74653">
    <property type="entry name" value="TolA/TonB C-terminal domain"/>
    <property type="match status" value="1"/>
</dbReference>
<evidence type="ECO:0000256" key="5">
    <source>
        <dbReference type="ARBA" id="ARBA00022519"/>
    </source>
</evidence>